<accession>D8PIR2</accession>
<evidence type="ECO:0000313" key="1">
    <source>
        <dbReference type="EMBL" id="CBK43149.1"/>
    </source>
</evidence>
<gene>
    <name evidence="1" type="ORF">NIDE3463</name>
</gene>
<protein>
    <submittedName>
        <fullName evidence="1">Uncharacterized protein</fullName>
    </submittedName>
</protein>
<sequence length="76" mass="8588">MSGLIHTILDREVSLVWSKIPKSLAIENIADRPSRRPIDDLPSTTVLCTCGSTRQSSPRRTARFHLARNEIYGREP</sequence>
<organism evidence="1 2">
    <name type="scientific">Nitrospira defluvii</name>
    <dbReference type="NCBI Taxonomy" id="330214"/>
    <lineage>
        <taxon>Bacteria</taxon>
        <taxon>Pseudomonadati</taxon>
        <taxon>Nitrospirota</taxon>
        <taxon>Nitrospiria</taxon>
        <taxon>Nitrospirales</taxon>
        <taxon>Nitrospiraceae</taxon>
        <taxon>Nitrospira</taxon>
    </lineage>
</organism>
<evidence type="ECO:0000313" key="2">
    <source>
        <dbReference type="Proteomes" id="UP000001660"/>
    </source>
</evidence>
<dbReference type="EMBL" id="FP929003">
    <property type="protein sequence ID" value="CBK43149.1"/>
    <property type="molecule type" value="Genomic_DNA"/>
</dbReference>
<dbReference type="KEGG" id="nde:NIDE3463"/>
<proteinExistence type="predicted"/>
<reference evidence="1 2" key="1">
    <citation type="journal article" date="2010" name="Proc. Natl. Acad. Sci. U.S.A.">
        <title>A Nitrospira metagenome illuminates the physiology and evolution of globally important nitrite-oxidizing bacteria.</title>
        <authorList>
            <person name="Lucker S."/>
            <person name="Wagner M."/>
            <person name="Maixner F."/>
            <person name="Pelletier E."/>
            <person name="Koch H."/>
            <person name="Vacherie B."/>
            <person name="Rattei T."/>
            <person name="Sinninghe Damste J."/>
            <person name="Spieck E."/>
            <person name="Le Paslier D."/>
            <person name="Daims H."/>
        </authorList>
    </citation>
    <scope>NUCLEOTIDE SEQUENCE [LARGE SCALE GENOMIC DNA]</scope>
</reference>
<keyword evidence="2" id="KW-1185">Reference proteome</keyword>
<dbReference type="HOGENOM" id="CLU_2647804_0_0_0"/>
<dbReference type="AlphaFoldDB" id="D8PIR2"/>
<dbReference type="Proteomes" id="UP000001660">
    <property type="component" value="Chromosome"/>
</dbReference>
<name>D8PIR2_9BACT</name>
<dbReference type="STRING" id="330214.NIDE3463"/>